<dbReference type="GO" id="GO:0005737">
    <property type="term" value="C:cytoplasm"/>
    <property type="evidence" value="ECO:0000318"/>
    <property type="project" value="GO_Central"/>
</dbReference>
<feature type="binding site" evidence="2">
    <location>
        <position position="120"/>
    </location>
    <ligand>
        <name>glutathione</name>
        <dbReference type="ChEBI" id="CHEBI:57925"/>
    </ligand>
</feature>
<dbReference type="FunFam" id="3.40.30.10:FF:000722">
    <property type="entry name" value="Uncharacterized protein"/>
    <property type="match status" value="1"/>
</dbReference>
<dbReference type="Proteomes" id="UP000007110">
    <property type="component" value="Unassembled WGS sequence"/>
</dbReference>
<evidence type="ECO:0000256" key="1">
    <source>
        <dbReference type="PIRSR" id="PIRSR015753-1"/>
    </source>
</evidence>
<feature type="domain" description="GST C-terminal" evidence="4">
    <location>
        <begin position="200"/>
        <end position="324"/>
    </location>
</feature>
<dbReference type="InterPro" id="IPR004045">
    <property type="entry name" value="Glutathione_S-Trfase_N"/>
</dbReference>
<dbReference type="InterPro" id="IPR010987">
    <property type="entry name" value="Glutathione-S-Trfase_C-like"/>
</dbReference>
<dbReference type="SFLD" id="SFLDG01148">
    <property type="entry name" value="Xi_(cytGST)"/>
    <property type="match status" value="1"/>
</dbReference>
<dbReference type="PANTHER" id="PTHR32419:SF6">
    <property type="entry name" value="GLUTATHIONE S-TRANSFERASE OMEGA-LIKE 1-RELATED"/>
    <property type="match status" value="1"/>
</dbReference>
<feature type="site" description="Lowers pKa of active site Cys" evidence="3">
    <location>
        <position position="324"/>
    </location>
</feature>
<dbReference type="InParanoid" id="A0A7M7GID1"/>
<dbReference type="SUPFAM" id="SSF52833">
    <property type="entry name" value="Thioredoxin-like"/>
    <property type="match status" value="1"/>
</dbReference>
<dbReference type="GeneID" id="576373"/>
<dbReference type="PIRSF" id="PIRSF015753">
    <property type="entry name" value="GST"/>
    <property type="match status" value="1"/>
</dbReference>
<dbReference type="SUPFAM" id="SSF47616">
    <property type="entry name" value="GST C-terminal domain-like"/>
    <property type="match status" value="1"/>
</dbReference>
<dbReference type="InterPro" id="IPR036282">
    <property type="entry name" value="Glutathione-S-Trfase_C_sf"/>
</dbReference>
<dbReference type="FunFam" id="1.20.1050.10:FF:000037">
    <property type="entry name" value="Glutathione S-transferase family protein"/>
    <property type="match status" value="1"/>
</dbReference>
<protein>
    <recommendedName>
        <fullName evidence="4">GST C-terminal domain-containing protein</fullName>
    </recommendedName>
</protein>
<dbReference type="SFLD" id="SFLDS00019">
    <property type="entry name" value="Glutathione_Transferase_(cytos"/>
    <property type="match status" value="1"/>
</dbReference>
<reference evidence="6" key="1">
    <citation type="submission" date="2015-02" db="EMBL/GenBank/DDBJ databases">
        <title>Genome sequencing for Strongylocentrotus purpuratus.</title>
        <authorList>
            <person name="Murali S."/>
            <person name="Liu Y."/>
            <person name="Vee V."/>
            <person name="English A."/>
            <person name="Wang M."/>
            <person name="Skinner E."/>
            <person name="Han Y."/>
            <person name="Muzny D.M."/>
            <person name="Worley K.C."/>
            <person name="Gibbs R.A."/>
        </authorList>
    </citation>
    <scope>NUCLEOTIDE SEQUENCE</scope>
</reference>
<dbReference type="Gene3D" id="3.40.30.10">
    <property type="entry name" value="Glutaredoxin"/>
    <property type="match status" value="1"/>
</dbReference>
<dbReference type="Pfam" id="PF13409">
    <property type="entry name" value="GST_N_2"/>
    <property type="match status" value="1"/>
</dbReference>
<dbReference type="AlphaFoldDB" id="A0A7M7GID1"/>
<dbReference type="GO" id="GO:0004364">
    <property type="term" value="F:glutathione transferase activity"/>
    <property type="evidence" value="ECO:0000318"/>
    <property type="project" value="GO_Central"/>
</dbReference>
<dbReference type="PANTHER" id="PTHR32419">
    <property type="entry name" value="GLUTATHIONYL-HYDROQUINONE REDUCTASE"/>
    <property type="match status" value="1"/>
</dbReference>
<dbReference type="InterPro" id="IPR016639">
    <property type="entry name" value="GST_Omega/GSH"/>
</dbReference>
<evidence type="ECO:0000313" key="6">
    <source>
        <dbReference type="Proteomes" id="UP000007110"/>
    </source>
</evidence>
<evidence type="ECO:0000313" key="5">
    <source>
        <dbReference type="EnsemblMetazoa" id="XP_003728137"/>
    </source>
</evidence>
<dbReference type="InterPro" id="IPR036249">
    <property type="entry name" value="Thioredoxin-like_sf"/>
</dbReference>
<feature type="binding site" evidence="2">
    <location>
        <begin position="154"/>
        <end position="157"/>
    </location>
    <ligand>
        <name>glutathione</name>
        <dbReference type="ChEBI" id="CHEBI:57925"/>
    </ligand>
</feature>
<dbReference type="InterPro" id="IPR047047">
    <property type="entry name" value="GST_Omega-like_C"/>
</dbReference>
<feature type="site" description="Lowers pKa of active site Cys" evidence="3">
    <location>
        <position position="281"/>
    </location>
</feature>
<dbReference type="KEGG" id="spu:576373"/>
<accession>A0A7M7GID1</accession>
<dbReference type="EnsemblMetazoa" id="XM_003728089">
    <property type="protein sequence ID" value="XP_003728137"/>
    <property type="gene ID" value="LOC576373"/>
</dbReference>
<dbReference type="Pfam" id="PF13410">
    <property type="entry name" value="GST_C_2"/>
    <property type="match status" value="1"/>
</dbReference>
<dbReference type="OrthoDB" id="2309723at2759"/>
<dbReference type="InterPro" id="IPR040079">
    <property type="entry name" value="Glutathione_S-Trfase"/>
</dbReference>
<name>A0A7M7GID1_STRPU</name>
<evidence type="ECO:0000256" key="3">
    <source>
        <dbReference type="PIRSR" id="PIRSR015753-3"/>
    </source>
</evidence>
<feature type="binding site" evidence="2">
    <location>
        <begin position="172"/>
        <end position="173"/>
    </location>
    <ligand>
        <name>glutathione</name>
        <dbReference type="ChEBI" id="CHEBI:57925"/>
    </ligand>
</feature>
<dbReference type="RefSeq" id="XP_003728137.1">
    <property type="nucleotide sequence ID" value="XM_003728089.3"/>
</dbReference>
<feature type="active site" description="Proton donor/acceptor" evidence="1">
    <location>
        <position position="223"/>
    </location>
</feature>
<organism evidence="5 6">
    <name type="scientific">Strongylocentrotus purpuratus</name>
    <name type="common">Purple sea urchin</name>
    <dbReference type="NCBI Taxonomy" id="7668"/>
    <lineage>
        <taxon>Eukaryota</taxon>
        <taxon>Metazoa</taxon>
        <taxon>Echinodermata</taxon>
        <taxon>Eleutherozoa</taxon>
        <taxon>Echinozoa</taxon>
        <taxon>Echinoidea</taxon>
        <taxon>Euechinoidea</taxon>
        <taxon>Echinacea</taxon>
        <taxon>Camarodonta</taxon>
        <taxon>Echinidea</taxon>
        <taxon>Strongylocentrotidae</taxon>
        <taxon>Strongylocentrotus</taxon>
    </lineage>
</organism>
<sequence>MIARSSGILHTIGASLSTSRRVVYQLTNSHFTTTMSSGQKEEKMAPVPTNEKGEFKGATTAFRDWITADGKFQPEKDRYHLYVSLACPWASRTLIARKLKGLEDAVGITVVDWLMADKGWFFSDDKPKTTLDSVNNCKNMREIYELASPGYTGRVSVPVLWDKKIKTIVNNESAEIMRMLNREFNAFSATKDQQELDLCPADLLKEIDEVNSWIFDNINIGVYKCGFATTQEAYDDAAPKLFAALDRAEEVLSKSRYLCGNRLTEADIRLFTTLIRFDTVYAHHFKCNKKRIVDYPNLWGFTRDIFQTPGVSETVDQEHIQKHYQLSHVHINPHRIVAIGPDLDFDSPHGRDVKFQK</sequence>
<dbReference type="PROSITE" id="PS50405">
    <property type="entry name" value="GST_CTER"/>
    <property type="match status" value="1"/>
</dbReference>
<reference evidence="5" key="2">
    <citation type="submission" date="2021-01" db="UniProtKB">
        <authorList>
            <consortium name="EnsemblMetazoa"/>
        </authorList>
    </citation>
    <scope>IDENTIFICATION</scope>
</reference>
<keyword evidence="6" id="KW-1185">Reference proteome</keyword>
<dbReference type="OMA" id="TYGCPWA"/>
<evidence type="ECO:0000256" key="2">
    <source>
        <dbReference type="PIRSR" id="PIRSR015753-2"/>
    </source>
</evidence>
<proteinExistence type="predicted"/>
<dbReference type="SFLD" id="SFLDG01206">
    <property type="entry name" value="Xi.1"/>
    <property type="match status" value="1"/>
</dbReference>
<feature type="active site" description="Nucleophile" evidence="1">
    <location>
        <position position="87"/>
    </location>
</feature>
<evidence type="ECO:0000259" key="4">
    <source>
        <dbReference type="PROSITE" id="PS50405"/>
    </source>
</evidence>
<dbReference type="CDD" id="cd03190">
    <property type="entry name" value="GST_C_Omega_like"/>
    <property type="match status" value="1"/>
</dbReference>
<dbReference type="Gene3D" id="1.20.1050.10">
    <property type="match status" value="1"/>
</dbReference>